<dbReference type="GO" id="GO:0006633">
    <property type="term" value="P:fatty acid biosynthetic process"/>
    <property type="evidence" value="ECO:0007669"/>
    <property type="project" value="InterPro"/>
</dbReference>
<comment type="caution">
    <text evidence="2">The sequence shown here is derived from an EMBL/GenBank/DDBJ whole genome shotgun (WGS) entry which is preliminary data.</text>
</comment>
<accession>X0YXJ6</accession>
<organism evidence="2">
    <name type="scientific">marine sediment metagenome</name>
    <dbReference type="NCBI Taxonomy" id="412755"/>
    <lineage>
        <taxon>unclassified sequences</taxon>
        <taxon>metagenomes</taxon>
        <taxon>ecological metagenomes</taxon>
    </lineage>
</organism>
<name>X0YXJ6_9ZZZZ</name>
<proteinExistence type="predicted"/>
<dbReference type="Gene3D" id="3.40.47.10">
    <property type="match status" value="1"/>
</dbReference>
<dbReference type="EMBL" id="BARS01050770">
    <property type="protein sequence ID" value="GAG51282.1"/>
    <property type="molecule type" value="Genomic_DNA"/>
</dbReference>
<evidence type="ECO:0000259" key="1">
    <source>
        <dbReference type="Pfam" id="PF08545"/>
    </source>
</evidence>
<dbReference type="InterPro" id="IPR016039">
    <property type="entry name" value="Thiolase-like"/>
</dbReference>
<dbReference type="PANTHER" id="PTHR34069">
    <property type="entry name" value="3-OXOACYL-[ACYL-CARRIER-PROTEIN] SYNTHASE 3"/>
    <property type="match status" value="1"/>
</dbReference>
<dbReference type="InterPro" id="IPR013751">
    <property type="entry name" value="ACP_syn_III_N"/>
</dbReference>
<dbReference type="GO" id="GO:0004315">
    <property type="term" value="F:3-oxoacyl-[acyl-carrier-protein] synthase activity"/>
    <property type="evidence" value="ECO:0007669"/>
    <property type="project" value="InterPro"/>
</dbReference>
<gene>
    <name evidence="2" type="ORF">S01H1_75730</name>
</gene>
<reference evidence="2" key="1">
    <citation type="journal article" date="2014" name="Front. Microbiol.">
        <title>High frequency of phylogenetically diverse reductive dehalogenase-homologous genes in deep subseafloor sedimentary metagenomes.</title>
        <authorList>
            <person name="Kawai M."/>
            <person name="Futagami T."/>
            <person name="Toyoda A."/>
            <person name="Takaki Y."/>
            <person name="Nishi S."/>
            <person name="Hori S."/>
            <person name="Arai W."/>
            <person name="Tsubouchi T."/>
            <person name="Morono Y."/>
            <person name="Uchiyama I."/>
            <person name="Ito T."/>
            <person name="Fujiyama A."/>
            <person name="Inagaki F."/>
            <person name="Takami H."/>
        </authorList>
    </citation>
    <scope>NUCLEOTIDE SEQUENCE</scope>
    <source>
        <strain evidence="2">Expedition CK06-06</strain>
    </source>
</reference>
<dbReference type="Pfam" id="PF08545">
    <property type="entry name" value="ACP_syn_III"/>
    <property type="match status" value="1"/>
</dbReference>
<dbReference type="PANTHER" id="PTHR34069:SF2">
    <property type="entry name" value="BETA-KETOACYL-[ACYL-CARRIER-PROTEIN] SYNTHASE III"/>
    <property type="match status" value="1"/>
</dbReference>
<feature type="non-terminal residue" evidence="2">
    <location>
        <position position="188"/>
    </location>
</feature>
<dbReference type="SUPFAM" id="SSF53901">
    <property type="entry name" value="Thiolase-like"/>
    <property type="match status" value="1"/>
</dbReference>
<feature type="domain" description="Beta-ketoacyl-[acyl-carrier-protein] synthase III N-terminal" evidence="1">
    <location>
        <begin position="116"/>
        <end position="183"/>
    </location>
</feature>
<dbReference type="AlphaFoldDB" id="X0YXJ6"/>
<evidence type="ECO:0000313" key="2">
    <source>
        <dbReference type="EMBL" id="GAG51282.1"/>
    </source>
</evidence>
<protein>
    <recommendedName>
        <fullName evidence="1">Beta-ketoacyl-[acyl-carrier-protein] synthase III N-terminal domain-containing protein</fullName>
    </recommendedName>
</protein>
<sequence>MVQSRIEGVRISAVISVVPSGIKRIEEETSLFGMDSSRINRLKKDIGINKRHITVKDECASDLCEHAAKFLLSELEYDPLTIDCLLVVTQTPDYFQPATSCVLHGKLGLAKNCAVFDINLGCSGYVYGLWLSSLMISSGNCNRVLMLVGDTLSRCVSPYDRAVAPLFGDAGSATMIENGSDDHEITFA</sequence>
<dbReference type="GO" id="GO:0044550">
    <property type="term" value="P:secondary metabolite biosynthetic process"/>
    <property type="evidence" value="ECO:0007669"/>
    <property type="project" value="TreeGrafter"/>
</dbReference>